<dbReference type="GO" id="GO:0043565">
    <property type="term" value="F:sequence-specific DNA binding"/>
    <property type="evidence" value="ECO:0007669"/>
    <property type="project" value="TreeGrafter"/>
</dbReference>
<comment type="similarity">
    <text evidence="1">Belongs to the LysR transcriptional regulatory family.</text>
</comment>
<evidence type="ECO:0000256" key="1">
    <source>
        <dbReference type="ARBA" id="ARBA00009437"/>
    </source>
</evidence>
<dbReference type="InterPro" id="IPR005119">
    <property type="entry name" value="LysR_subst-bd"/>
</dbReference>
<evidence type="ECO:0000256" key="2">
    <source>
        <dbReference type="ARBA" id="ARBA00023015"/>
    </source>
</evidence>
<dbReference type="SUPFAM" id="SSF46785">
    <property type="entry name" value="Winged helix' DNA-binding domain"/>
    <property type="match status" value="1"/>
</dbReference>
<dbReference type="AlphaFoldDB" id="A0AA42CSK7"/>
<reference evidence="6" key="1">
    <citation type="submission" date="2022-11" db="EMBL/GenBank/DDBJ databases">
        <title>Larsenimonas rhizosphaerae sp. nov., isolated from a tidal mudflat.</title>
        <authorList>
            <person name="Lee S.D."/>
            <person name="Kim I.S."/>
        </authorList>
    </citation>
    <scope>NUCLEOTIDE SEQUENCE</scope>
    <source>
        <strain evidence="6">GH2-1</strain>
    </source>
</reference>
<dbReference type="InterPro" id="IPR000847">
    <property type="entry name" value="LysR_HTH_N"/>
</dbReference>
<name>A0AA42CSK7_9GAMM</name>
<dbReference type="Proteomes" id="UP001165678">
    <property type="component" value="Unassembled WGS sequence"/>
</dbReference>
<keyword evidence="3" id="KW-0238">DNA-binding</keyword>
<evidence type="ECO:0000256" key="3">
    <source>
        <dbReference type="ARBA" id="ARBA00023125"/>
    </source>
</evidence>
<dbReference type="PANTHER" id="PTHR30537:SF74">
    <property type="entry name" value="HTH-TYPE TRANSCRIPTIONAL REGULATOR TRPI"/>
    <property type="match status" value="1"/>
</dbReference>
<dbReference type="Gene3D" id="3.40.190.10">
    <property type="entry name" value="Periplasmic binding protein-like II"/>
    <property type="match status" value="2"/>
</dbReference>
<keyword evidence="4" id="KW-0804">Transcription</keyword>
<organism evidence="6 7">
    <name type="scientific">Larsenimonas rhizosphaerae</name>
    <dbReference type="NCBI Taxonomy" id="2944682"/>
    <lineage>
        <taxon>Bacteria</taxon>
        <taxon>Pseudomonadati</taxon>
        <taxon>Pseudomonadota</taxon>
        <taxon>Gammaproteobacteria</taxon>
        <taxon>Oceanospirillales</taxon>
        <taxon>Halomonadaceae</taxon>
        <taxon>Larsenimonas</taxon>
    </lineage>
</organism>
<dbReference type="PROSITE" id="PS50931">
    <property type="entry name" value="HTH_LYSR"/>
    <property type="match status" value="1"/>
</dbReference>
<accession>A0AA42CSK7</accession>
<dbReference type="PANTHER" id="PTHR30537">
    <property type="entry name" value="HTH-TYPE TRANSCRIPTIONAL REGULATOR"/>
    <property type="match status" value="1"/>
</dbReference>
<sequence length="293" mass="32005">MLPPLAWLQAFEAAARLMSFTAAGDELCVSQSAISQRIRLLEDRLGEPLFVRHASGLDLTDAGLAWLPCVQAGFQRLREGTAEVFGEPNNVPLTIRATPLVQRYWLAPLLAGWLSQEGIVSPVRIVTAIQAQDFEASGVDLEIRYGNGQWPGLRAHALGIDELIPVCTPLLAQRLDHDPTGLAHHTLIHVAGFDTGWPAWLTGAKVRGVLETSRRLGCDHQAMALDLARHGAGIALTHTRWLDQLAPELVAPFSVRVRAQQGFWLTRMAGRAPAPMVDRLWGYLEAGCDGRAL</sequence>
<proteinExistence type="inferred from homology"/>
<dbReference type="PRINTS" id="PR00039">
    <property type="entry name" value="HTHLYSR"/>
</dbReference>
<comment type="caution">
    <text evidence="6">The sequence shown here is derived from an EMBL/GenBank/DDBJ whole genome shotgun (WGS) entry which is preliminary data.</text>
</comment>
<dbReference type="Pfam" id="PF00126">
    <property type="entry name" value="HTH_1"/>
    <property type="match status" value="1"/>
</dbReference>
<dbReference type="RefSeq" id="WP_265895174.1">
    <property type="nucleotide sequence ID" value="NZ_JAPIVE010000001.1"/>
</dbReference>
<evidence type="ECO:0000256" key="4">
    <source>
        <dbReference type="ARBA" id="ARBA00023163"/>
    </source>
</evidence>
<dbReference type="SUPFAM" id="SSF53850">
    <property type="entry name" value="Periplasmic binding protein-like II"/>
    <property type="match status" value="1"/>
</dbReference>
<dbReference type="Gene3D" id="1.10.10.10">
    <property type="entry name" value="Winged helix-like DNA-binding domain superfamily/Winged helix DNA-binding domain"/>
    <property type="match status" value="1"/>
</dbReference>
<dbReference type="EMBL" id="JAPIVE010000001">
    <property type="protein sequence ID" value="MCX2522652.1"/>
    <property type="molecule type" value="Genomic_DNA"/>
</dbReference>
<gene>
    <name evidence="6" type="ORF">OQ287_00155</name>
</gene>
<dbReference type="InterPro" id="IPR036390">
    <property type="entry name" value="WH_DNA-bd_sf"/>
</dbReference>
<dbReference type="InterPro" id="IPR036388">
    <property type="entry name" value="WH-like_DNA-bd_sf"/>
</dbReference>
<evidence type="ECO:0000259" key="5">
    <source>
        <dbReference type="PROSITE" id="PS50931"/>
    </source>
</evidence>
<keyword evidence="2" id="KW-0805">Transcription regulation</keyword>
<evidence type="ECO:0000313" key="6">
    <source>
        <dbReference type="EMBL" id="MCX2522652.1"/>
    </source>
</evidence>
<dbReference type="GO" id="GO:0003700">
    <property type="term" value="F:DNA-binding transcription factor activity"/>
    <property type="evidence" value="ECO:0007669"/>
    <property type="project" value="InterPro"/>
</dbReference>
<evidence type="ECO:0000313" key="7">
    <source>
        <dbReference type="Proteomes" id="UP001165678"/>
    </source>
</evidence>
<dbReference type="InterPro" id="IPR058163">
    <property type="entry name" value="LysR-type_TF_proteobact-type"/>
</dbReference>
<dbReference type="GO" id="GO:0006351">
    <property type="term" value="P:DNA-templated transcription"/>
    <property type="evidence" value="ECO:0007669"/>
    <property type="project" value="TreeGrafter"/>
</dbReference>
<protein>
    <submittedName>
        <fullName evidence="6">LysR family transcriptional regulator</fullName>
    </submittedName>
</protein>
<dbReference type="Pfam" id="PF03466">
    <property type="entry name" value="LysR_substrate"/>
    <property type="match status" value="1"/>
</dbReference>
<keyword evidence="7" id="KW-1185">Reference proteome</keyword>
<feature type="domain" description="HTH lysR-type" evidence="5">
    <location>
        <begin position="3"/>
        <end position="60"/>
    </location>
</feature>